<accession>A0ABV8LKJ7</accession>
<evidence type="ECO:0000313" key="2">
    <source>
        <dbReference type="EMBL" id="MFC4131501.1"/>
    </source>
</evidence>
<dbReference type="EMBL" id="JBHSAY010000006">
    <property type="protein sequence ID" value="MFC4131501.1"/>
    <property type="molecule type" value="Genomic_DNA"/>
</dbReference>
<name>A0ABV8LKJ7_9ACTN</name>
<proteinExistence type="predicted"/>
<comment type="caution">
    <text evidence="2">The sequence shown here is derived from an EMBL/GenBank/DDBJ whole genome shotgun (WGS) entry which is preliminary data.</text>
</comment>
<dbReference type="Proteomes" id="UP001595816">
    <property type="component" value="Unassembled WGS sequence"/>
</dbReference>
<sequence>MKTTDDLRAALSYQSPSSTPDTIGMIAKGRRIRAARRAVAGVAAVTVAAGVGLFTALQPGSGPDQPVPPIAGGPPNPVLVAAISSTATEAPVQFDPLRRTLNVGWIPAGLGGQHADITPWQQTFGGHDAAYVNGGPDIGLVVTVLAKNRPLTDFSGGALGLPSSAVAKPTEPVNGGAAECLTDPQVPGSCSAIRWQYAPDAWARVSYAGSAGATPAQAAAVARRVAESVTLTKDQAVRMPFTLTGKLAGMTVTRTSTNIYSTPGFHGEAWSADVQLAPAGTVVKPDDDLYQIGLIVDVMFVPGDPSGRIKDRDGEPNTTVNGHPAWRAADGTAVIVFGASDTRSVVEYPGHHGDATTAYADVVLLAHPADPADWLPLK</sequence>
<keyword evidence="3" id="KW-1185">Reference proteome</keyword>
<gene>
    <name evidence="2" type="ORF">ACFOZ4_12900</name>
</gene>
<keyword evidence="1" id="KW-1133">Transmembrane helix</keyword>
<keyword evidence="1" id="KW-0472">Membrane</keyword>
<keyword evidence="1" id="KW-0812">Transmembrane</keyword>
<feature type="transmembrane region" description="Helical" evidence="1">
    <location>
        <begin position="38"/>
        <end position="57"/>
    </location>
</feature>
<protein>
    <submittedName>
        <fullName evidence="2">Uncharacterized protein</fullName>
    </submittedName>
</protein>
<evidence type="ECO:0000313" key="3">
    <source>
        <dbReference type="Proteomes" id="UP001595816"/>
    </source>
</evidence>
<evidence type="ECO:0000256" key="1">
    <source>
        <dbReference type="SAM" id="Phobius"/>
    </source>
</evidence>
<reference evidence="3" key="1">
    <citation type="journal article" date="2019" name="Int. J. Syst. Evol. Microbiol.">
        <title>The Global Catalogue of Microorganisms (GCM) 10K type strain sequencing project: providing services to taxonomists for standard genome sequencing and annotation.</title>
        <authorList>
            <consortium name="The Broad Institute Genomics Platform"/>
            <consortium name="The Broad Institute Genome Sequencing Center for Infectious Disease"/>
            <person name="Wu L."/>
            <person name="Ma J."/>
        </authorList>
    </citation>
    <scope>NUCLEOTIDE SEQUENCE [LARGE SCALE GENOMIC DNA]</scope>
    <source>
        <strain evidence="3">CGMCC 4.7289</strain>
    </source>
</reference>
<dbReference type="RefSeq" id="WP_253755085.1">
    <property type="nucleotide sequence ID" value="NZ_JAMZDZ010000001.1"/>
</dbReference>
<organism evidence="2 3">
    <name type="scientific">Hamadaea flava</name>
    <dbReference type="NCBI Taxonomy" id="1742688"/>
    <lineage>
        <taxon>Bacteria</taxon>
        <taxon>Bacillati</taxon>
        <taxon>Actinomycetota</taxon>
        <taxon>Actinomycetes</taxon>
        <taxon>Micromonosporales</taxon>
        <taxon>Micromonosporaceae</taxon>
        <taxon>Hamadaea</taxon>
    </lineage>
</organism>